<dbReference type="EMBL" id="CAJOBH010046099">
    <property type="protein sequence ID" value="CAF4354929.1"/>
    <property type="molecule type" value="Genomic_DNA"/>
</dbReference>
<evidence type="ECO:0000313" key="5">
    <source>
        <dbReference type="Proteomes" id="UP000681967"/>
    </source>
</evidence>
<feature type="non-terminal residue" evidence="1">
    <location>
        <position position="1"/>
    </location>
</feature>
<dbReference type="Proteomes" id="UP000681967">
    <property type="component" value="Unassembled WGS sequence"/>
</dbReference>
<proteinExistence type="predicted"/>
<protein>
    <submittedName>
        <fullName evidence="1">Uncharacterized protein</fullName>
    </submittedName>
</protein>
<dbReference type="EMBL" id="CAJOBJ010076870">
    <property type="protein sequence ID" value="CAF4483769.1"/>
    <property type="molecule type" value="Genomic_DNA"/>
</dbReference>
<dbReference type="EMBL" id="CAJOBH010046070">
    <property type="protein sequence ID" value="CAF4354852.1"/>
    <property type="molecule type" value="Genomic_DNA"/>
</dbReference>
<evidence type="ECO:0000313" key="4">
    <source>
        <dbReference type="EMBL" id="CAF4484747.1"/>
    </source>
</evidence>
<accession>A0A8S2UXB2</accession>
<name>A0A8S2UXB2_9BILA</name>
<sequence>MAALTYPSQCLPDELLEAKIKVANSLALKLLDSNYSAFREVWLG</sequence>
<reference evidence="1" key="1">
    <citation type="submission" date="2021-02" db="EMBL/GenBank/DDBJ databases">
        <authorList>
            <person name="Nowell W R."/>
        </authorList>
    </citation>
    <scope>NUCLEOTIDE SEQUENCE</scope>
</reference>
<evidence type="ECO:0000313" key="2">
    <source>
        <dbReference type="EMBL" id="CAF4354929.1"/>
    </source>
</evidence>
<dbReference type="AlphaFoldDB" id="A0A8S2UXB2"/>
<organism evidence="1 5">
    <name type="scientific">Rotaria magnacalcarata</name>
    <dbReference type="NCBI Taxonomy" id="392030"/>
    <lineage>
        <taxon>Eukaryota</taxon>
        <taxon>Metazoa</taxon>
        <taxon>Spiralia</taxon>
        <taxon>Gnathifera</taxon>
        <taxon>Rotifera</taxon>
        <taxon>Eurotatoria</taxon>
        <taxon>Bdelloidea</taxon>
        <taxon>Philodinida</taxon>
        <taxon>Philodinidae</taxon>
        <taxon>Rotaria</taxon>
    </lineage>
</organism>
<dbReference type="Proteomes" id="UP000681720">
    <property type="component" value="Unassembled WGS sequence"/>
</dbReference>
<gene>
    <name evidence="1" type="ORF">BYL167_LOCUS29636</name>
    <name evidence="2" type="ORF">BYL167_LOCUS29638</name>
    <name evidence="3" type="ORF">GIL414_LOCUS33932</name>
    <name evidence="4" type="ORF">GIL414_LOCUS33978</name>
</gene>
<comment type="caution">
    <text evidence="1">The sequence shown here is derived from an EMBL/GenBank/DDBJ whole genome shotgun (WGS) entry which is preliminary data.</text>
</comment>
<evidence type="ECO:0000313" key="1">
    <source>
        <dbReference type="EMBL" id="CAF4354852.1"/>
    </source>
</evidence>
<dbReference type="EMBL" id="CAJOBJ010077097">
    <property type="protein sequence ID" value="CAF4484747.1"/>
    <property type="molecule type" value="Genomic_DNA"/>
</dbReference>
<evidence type="ECO:0000313" key="3">
    <source>
        <dbReference type="EMBL" id="CAF4483769.1"/>
    </source>
</evidence>